<dbReference type="InterPro" id="IPR020937">
    <property type="entry name" value="SecA_CS"/>
</dbReference>
<dbReference type="AlphaFoldDB" id="A0A0G0BQ72"/>
<dbReference type="Gene3D" id="1.10.3060.10">
    <property type="entry name" value="Helical scaffold and wing domains of SecA"/>
    <property type="match status" value="1"/>
</dbReference>
<accession>A0A0G0BQ72</accession>
<keyword evidence="6 12" id="KW-0547">Nucleotide-binding</keyword>
<dbReference type="PROSITE" id="PS01312">
    <property type="entry name" value="SECA"/>
    <property type="match status" value="1"/>
</dbReference>
<dbReference type="SUPFAM" id="SSF81767">
    <property type="entry name" value="Pre-protein crosslinking domain of SecA"/>
    <property type="match status" value="1"/>
</dbReference>
<keyword evidence="11" id="KW-0472">Membrane</keyword>
<dbReference type="SMART" id="SM00958">
    <property type="entry name" value="SecA_PP_bind"/>
    <property type="match status" value="1"/>
</dbReference>
<protein>
    <recommendedName>
        <fullName evidence="12">Protein translocase subunit SecA</fullName>
    </recommendedName>
</protein>
<dbReference type="InterPro" id="IPR036670">
    <property type="entry name" value="SecA_X-link_sf"/>
</dbReference>
<dbReference type="PANTHER" id="PTHR30612">
    <property type="entry name" value="SECA INNER MEMBRANE COMPONENT OF SEC PROTEIN SECRETION SYSTEM"/>
    <property type="match status" value="1"/>
</dbReference>
<dbReference type="InterPro" id="IPR000185">
    <property type="entry name" value="SecA"/>
</dbReference>
<dbReference type="Pfam" id="PF21090">
    <property type="entry name" value="P-loop_SecA"/>
    <property type="match status" value="1"/>
</dbReference>
<evidence type="ECO:0000256" key="2">
    <source>
        <dbReference type="ARBA" id="ARBA00007650"/>
    </source>
</evidence>
<dbReference type="PRINTS" id="PR00906">
    <property type="entry name" value="SECA"/>
</dbReference>
<evidence type="ECO:0000259" key="14">
    <source>
        <dbReference type="PROSITE" id="PS51194"/>
    </source>
</evidence>
<dbReference type="CDD" id="cd18803">
    <property type="entry name" value="SF2_C_secA"/>
    <property type="match status" value="1"/>
</dbReference>
<dbReference type="Proteomes" id="UP000034349">
    <property type="component" value="Unassembled WGS sequence"/>
</dbReference>
<dbReference type="InterPro" id="IPR011115">
    <property type="entry name" value="SecA_DEAD"/>
</dbReference>
<dbReference type="GO" id="GO:0006605">
    <property type="term" value="P:protein targeting"/>
    <property type="evidence" value="ECO:0007669"/>
    <property type="project" value="InterPro"/>
</dbReference>
<reference evidence="16 17" key="1">
    <citation type="journal article" date="2015" name="Nature">
        <title>rRNA introns, odd ribosomes, and small enigmatic genomes across a large radiation of phyla.</title>
        <authorList>
            <person name="Brown C.T."/>
            <person name="Hug L.A."/>
            <person name="Thomas B.C."/>
            <person name="Sharon I."/>
            <person name="Castelle C.J."/>
            <person name="Singh A."/>
            <person name="Wilkins M.J."/>
            <person name="Williams K.H."/>
            <person name="Banfield J.F."/>
        </authorList>
    </citation>
    <scope>NUCLEOTIDE SEQUENCE [LARGE SCALE GENOMIC DNA]</scope>
</reference>
<evidence type="ECO:0000256" key="4">
    <source>
        <dbReference type="ARBA" id="ARBA00022475"/>
    </source>
</evidence>
<keyword evidence="8 12" id="KW-0653">Protein transport</keyword>
<dbReference type="GO" id="GO:0043952">
    <property type="term" value="P:protein transport by the Sec complex"/>
    <property type="evidence" value="ECO:0007669"/>
    <property type="project" value="TreeGrafter"/>
</dbReference>
<dbReference type="PANTHER" id="PTHR30612:SF0">
    <property type="entry name" value="CHLOROPLAST PROTEIN-TRANSPORTING ATPASE"/>
    <property type="match status" value="1"/>
</dbReference>
<dbReference type="Pfam" id="PF07516">
    <property type="entry name" value="SecA_SW"/>
    <property type="match status" value="1"/>
</dbReference>
<keyword evidence="4" id="KW-1003">Cell membrane</keyword>
<dbReference type="SUPFAM" id="SSF52540">
    <property type="entry name" value="P-loop containing nucleoside triphosphate hydrolases"/>
    <property type="match status" value="2"/>
</dbReference>
<dbReference type="InterPro" id="IPR011116">
    <property type="entry name" value="SecA_Wing/Scaffold"/>
</dbReference>
<keyword evidence="9" id="KW-1278">Translocase</keyword>
<dbReference type="NCBIfam" id="NF009538">
    <property type="entry name" value="PRK12904.1"/>
    <property type="match status" value="1"/>
</dbReference>
<dbReference type="GO" id="GO:0017038">
    <property type="term" value="P:protein import"/>
    <property type="evidence" value="ECO:0007669"/>
    <property type="project" value="InterPro"/>
</dbReference>
<keyword evidence="3 12" id="KW-0813">Transport</keyword>
<evidence type="ECO:0000256" key="9">
    <source>
        <dbReference type="ARBA" id="ARBA00022967"/>
    </source>
</evidence>
<comment type="similarity">
    <text evidence="2 12">Belongs to the SecA family.</text>
</comment>
<dbReference type="HAMAP" id="MF_01382">
    <property type="entry name" value="SecA"/>
    <property type="match status" value="1"/>
</dbReference>
<dbReference type="GO" id="GO:0031522">
    <property type="term" value="C:cell envelope Sec protein transport complex"/>
    <property type="evidence" value="ECO:0007669"/>
    <property type="project" value="UniProtKB-ARBA"/>
</dbReference>
<keyword evidence="7 12" id="KW-0067">ATP-binding</keyword>
<dbReference type="PROSITE" id="PS51192">
    <property type="entry name" value="HELICASE_ATP_BIND_1"/>
    <property type="match status" value="1"/>
</dbReference>
<proteinExistence type="inferred from homology"/>
<evidence type="ECO:0000256" key="12">
    <source>
        <dbReference type="RuleBase" id="RU003874"/>
    </source>
</evidence>
<evidence type="ECO:0000256" key="7">
    <source>
        <dbReference type="ARBA" id="ARBA00022840"/>
    </source>
</evidence>
<comment type="subcellular location">
    <subcellularLocation>
        <location evidence="1">Membrane</location>
        <topology evidence="1">Peripheral membrane protein</topology>
    </subcellularLocation>
</comment>
<evidence type="ECO:0000259" key="13">
    <source>
        <dbReference type="PROSITE" id="PS51192"/>
    </source>
</evidence>
<dbReference type="EMBL" id="LBOK01000048">
    <property type="protein sequence ID" value="KKP33187.1"/>
    <property type="molecule type" value="Genomic_DNA"/>
</dbReference>
<dbReference type="InterPro" id="IPR011130">
    <property type="entry name" value="SecA_preprotein_X-link_dom"/>
</dbReference>
<organism evidence="16 17">
    <name type="scientific">Candidatus Roizmanbacteria bacterium GW2011_GWA2_32_13</name>
    <dbReference type="NCBI Taxonomy" id="1618475"/>
    <lineage>
        <taxon>Bacteria</taxon>
        <taxon>Candidatus Roizmaniibacteriota</taxon>
    </lineage>
</organism>
<sequence>MSFISKIFSFKKNNKIDKFRNEIEKINLLEPEIEKLSQNEIKQETKILREKVKNNISLDEILLRAFALVREASKRTLNQRHFDEQLIGGMVIHQGKIAEMRTGEGKTLTSVLPAYLNALTGKGVHIITVNNYLAQRDAVWMGQIYSYLGLNIGIITDNQAFLYKENSIDSKEKNKAKLDKERDEKGSFEVLHEFLEPINRKEAYKADVLYGTNHAFGFDYLRDNLARDSYTQVGQGFNFAIIDEIDSVLIDEARTPLIISSQQEESSKMYNRFARLAPNLKENIDYNIDEKRRAVTLNLAGLKKVEEILGKNIYETGEIDLIFHLEQALKAKVLFLRDRDYVIKNGAVVIVDEFTGRLMPDRRFSEGLHQALEAKENVIVRAESKTVATVTLQNLFKKYKKLSGMTGTASTSAEELDKVYGLDVVSVPTHKEMQRIDSPDKIYKTSEIKWEMIAREIKERQKKGQPVLVGTVSVEKNEYLSSVLKKRGISFEILNAKNHEREGEIIAQAGKKGAVTVATNMAGRGVDIVLGGNPYNKEKAKEVRDLGGLFVLGTERHEARRIDNQLRGRAGRQGDPGETQFIVSLDDDLMRIFGGDKIKGLMNRFRFPEDIPINNRMISRAIERAQTQVEGFYFDTRKRLLEYDEILNKQRDLIYDRRQNVLENKNIKNETLQIFSDEFNDILNIHAKNEE</sequence>
<dbReference type="InterPro" id="IPR001650">
    <property type="entry name" value="Helicase_C-like"/>
</dbReference>
<dbReference type="Pfam" id="PF01043">
    <property type="entry name" value="SecA_PP_bind"/>
    <property type="match status" value="1"/>
</dbReference>
<evidence type="ECO:0000256" key="3">
    <source>
        <dbReference type="ARBA" id="ARBA00022448"/>
    </source>
</evidence>
<comment type="caution">
    <text evidence="16">The sequence shown here is derived from an EMBL/GenBank/DDBJ whole genome shotgun (WGS) entry which is preliminary data.</text>
</comment>
<dbReference type="PROSITE" id="PS51196">
    <property type="entry name" value="SECA_MOTOR_DEAD"/>
    <property type="match status" value="1"/>
</dbReference>
<dbReference type="SMART" id="SM00957">
    <property type="entry name" value="SecA_DEAD"/>
    <property type="match status" value="1"/>
</dbReference>
<keyword evidence="5" id="KW-0963">Cytoplasm</keyword>
<feature type="domain" description="Helicase C-terminal" evidence="14">
    <location>
        <begin position="447"/>
        <end position="619"/>
    </location>
</feature>
<dbReference type="InterPro" id="IPR014018">
    <property type="entry name" value="SecA_motor_DEAD"/>
</dbReference>
<dbReference type="GO" id="GO:0005829">
    <property type="term" value="C:cytosol"/>
    <property type="evidence" value="ECO:0007669"/>
    <property type="project" value="TreeGrafter"/>
</dbReference>
<dbReference type="CDD" id="cd17928">
    <property type="entry name" value="DEXDc_SecA"/>
    <property type="match status" value="1"/>
</dbReference>
<dbReference type="NCBIfam" id="TIGR00963">
    <property type="entry name" value="secA"/>
    <property type="match status" value="1"/>
</dbReference>
<evidence type="ECO:0000256" key="8">
    <source>
        <dbReference type="ARBA" id="ARBA00022927"/>
    </source>
</evidence>
<dbReference type="InterPro" id="IPR036266">
    <property type="entry name" value="SecA_Wing/Scaffold_sf"/>
</dbReference>
<evidence type="ECO:0000313" key="16">
    <source>
        <dbReference type="EMBL" id="KKP33187.1"/>
    </source>
</evidence>
<name>A0A0G0BQ72_9BACT</name>
<evidence type="ECO:0000313" key="17">
    <source>
        <dbReference type="Proteomes" id="UP000034349"/>
    </source>
</evidence>
<feature type="non-terminal residue" evidence="16">
    <location>
        <position position="691"/>
    </location>
</feature>
<dbReference type="InterPro" id="IPR027417">
    <property type="entry name" value="P-loop_NTPase"/>
</dbReference>
<dbReference type="InterPro" id="IPR014001">
    <property type="entry name" value="Helicase_ATP-bd"/>
</dbReference>
<gene>
    <name evidence="16" type="ORF">UR23_C0048G0008</name>
</gene>
<feature type="domain" description="SecA family profile" evidence="15">
    <location>
        <begin position="1"/>
        <end position="614"/>
    </location>
</feature>
<dbReference type="GO" id="GO:0006886">
    <property type="term" value="P:intracellular protein transport"/>
    <property type="evidence" value="ECO:0007669"/>
    <property type="project" value="InterPro"/>
</dbReference>
<evidence type="ECO:0000256" key="1">
    <source>
        <dbReference type="ARBA" id="ARBA00004170"/>
    </source>
</evidence>
<dbReference type="FunFam" id="3.40.50.300:FF:000113">
    <property type="entry name" value="Preprotein translocase subunit SecA"/>
    <property type="match status" value="1"/>
</dbReference>
<feature type="domain" description="Helicase ATP-binding" evidence="13">
    <location>
        <begin position="87"/>
        <end position="261"/>
    </location>
</feature>
<evidence type="ECO:0000259" key="15">
    <source>
        <dbReference type="PROSITE" id="PS51196"/>
    </source>
</evidence>
<evidence type="ECO:0000256" key="10">
    <source>
        <dbReference type="ARBA" id="ARBA00023010"/>
    </source>
</evidence>
<dbReference type="Pfam" id="PF07517">
    <property type="entry name" value="SecA_DEAD"/>
    <property type="match status" value="1"/>
</dbReference>
<dbReference type="Gene3D" id="3.90.1440.10">
    <property type="entry name" value="SecA, preprotein cross-linking domain"/>
    <property type="match status" value="1"/>
</dbReference>
<dbReference type="GO" id="GO:0005886">
    <property type="term" value="C:plasma membrane"/>
    <property type="evidence" value="ECO:0007669"/>
    <property type="project" value="TreeGrafter"/>
</dbReference>
<evidence type="ECO:0000256" key="6">
    <source>
        <dbReference type="ARBA" id="ARBA00022741"/>
    </source>
</evidence>
<evidence type="ECO:0000256" key="5">
    <source>
        <dbReference type="ARBA" id="ARBA00022490"/>
    </source>
</evidence>
<dbReference type="Gene3D" id="3.40.50.300">
    <property type="entry name" value="P-loop containing nucleotide triphosphate hydrolases"/>
    <property type="match status" value="3"/>
</dbReference>
<keyword evidence="10 12" id="KW-0811">Translocation</keyword>
<dbReference type="InterPro" id="IPR044722">
    <property type="entry name" value="SecA_SF2_C"/>
</dbReference>
<dbReference type="PROSITE" id="PS51194">
    <property type="entry name" value="HELICASE_CTER"/>
    <property type="match status" value="1"/>
</dbReference>
<dbReference type="GO" id="GO:0005524">
    <property type="term" value="F:ATP binding"/>
    <property type="evidence" value="ECO:0007669"/>
    <property type="project" value="UniProtKB-KW"/>
</dbReference>
<evidence type="ECO:0000256" key="11">
    <source>
        <dbReference type="ARBA" id="ARBA00023136"/>
    </source>
</evidence>
<dbReference type="SUPFAM" id="SSF81886">
    <property type="entry name" value="Helical scaffold and wing domains of SecA"/>
    <property type="match status" value="1"/>
</dbReference>